<accession>A0A1E7FNN3</accession>
<feature type="region of interest" description="Disordered" evidence="1">
    <location>
        <begin position="1"/>
        <end position="50"/>
    </location>
</feature>
<feature type="region of interest" description="Disordered" evidence="1">
    <location>
        <begin position="306"/>
        <end position="329"/>
    </location>
</feature>
<feature type="region of interest" description="Disordered" evidence="1">
    <location>
        <begin position="610"/>
        <end position="661"/>
    </location>
</feature>
<name>A0A1E7FNN3_9STRA</name>
<dbReference type="PANTHER" id="PTHR12136">
    <property type="entry name" value="ENHANCED DISEASE RESISTANCE-RELATED"/>
    <property type="match status" value="1"/>
</dbReference>
<keyword evidence="2" id="KW-1133">Transmembrane helix</keyword>
<sequence length="953" mass="107108">MTSSSHSTISFSTSFSGEDTLSQQQHDDPHRNQQHNHYHRDPSIRHSGRAHIRGKIRRVWRPRYLELCDSGFIRYYELPPLADVTMSEEADSHHVNMVIKDTLIIHHARIIDVTTLRDLHVGLPRGSYGFLFRGQRIGGGGGGIVGGGNNNNLDVGDIMGQHSSAFGDYNMQQDVGSQSCSTKPVGGGEINPPREYFCAVSTLEEAQSWVIALQWSIAVCQKTMLRHSLSDSDNDNDTDNDHKNLTREGKKNNSNDYSAKTITSIATPTSTTTTTANSNKQSKSGRILVTKVFGFRIIQVDYSTKSTMTKRRRNGSSKSNSSTDDSTSSDVSIFRHYFHCCRWEVAYEVALLLVEKTSSKVEERRILLTAMQLGVMLEEMSKSIKRNRTIMVPFLDDLQQQTENLPRFICNNRNRSKNNYYGECTPEIFEASVAKMDGILRALAMEAVAVNSVNFRQVFALDIDRPPIEEVCWWKKQKCSSIGGGGGSRTINSNKLEEKPNRIITPVFFRQVRPIPSTLSMDDYVRQWLTRPTSSSYAVRRRWQLRAQFWIFQRPWLLVGTFGVVLALIYPVSQIYQRNMTSITIRLDILLVACGISYWLGQRRTQPTKQQKSRYSYSSRGTARNAAPTSSVRMSESKIMDEQESESNQSFPSNNVPISSDTSQIISKEEDTIEESPSDESVLDGEDLDYLDCEFENDENSNVGKLSSPIPQYPDNDGSSCWSEPPDPAIFHVRGSNYLEDKVKIPSGRSPFKCRGVDLWMTDNPERHIARHPNVLGGKIHEEDTFLVNFLLPFGNFVAYFSVPPISEFPNKEVASVWSSFVDGDQQYRDARLKLLPVVIDGPWIVKAAVGNGKAPALLGKVIPLQYFFRKPEGTKKGIYEVDVIITASSIAKGILSVVKGQSNSLTIAFALIIEAATHIELPETVLCSYQIHALNLDDCPHLPDFNLDDVKE</sequence>
<feature type="compositionally biased region" description="Polar residues" evidence="1">
    <location>
        <begin position="646"/>
        <end position="661"/>
    </location>
</feature>
<evidence type="ECO:0000313" key="4">
    <source>
        <dbReference type="EMBL" id="OEU19772.1"/>
    </source>
</evidence>
<feature type="compositionally biased region" description="Basic and acidic residues" evidence="1">
    <location>
        <begin position="239"/>
        <end position="253"/>
    </location>
</feature>
<feature type="transmembrane region" description="Helical" evidence="2">
    <location>
        <begin position="583"/>
        <end position="601"/>
    </location>
</feature>
<dbReference type="Proteomes" id="UP000095751">
    <property type="component" value="Unassembled WGS sequence"/>
</dbReference>
<organism evidence="4 5">
    <name type="scientific">Fragilariopsis cylindrus CCMP1102</name>
    <dbReference type="NCBI Taxonomy" id="635003"/>
    <lineage>
        <taxon>Eukaryota</taxon>
        <taxon>Sar</taxon>
        <taxon>Stramenopiles</taxon>
        <taxon>Ochrophyta</taxon>
        <taxon>Bacillariophyta</taxon>
        <taxon>Bacillariophyceae</taxon>
        <taxon>Bacillariophycidae</taxon>
        <taxon>Bacillariales</taxon>
        <taxon>Bacillariaceae</taxon>
        <taxon>Fragilariopsis</taxon>
    </lineage>
</organism>
<feature type="compositionally biased region" description="Polar residues" evidence="1">
    <location>
        <begin position="610"/>
        <end position="634"/>
    </location>
</feature>
<evidence type="ECO:0000313" key="5">
    <source>
        <dbReference type="Proteomes" id="UP000095751"/>
    </source>
</evidence>
<keyword evidence="2" id="KW-0472">Membrane</keyword>
<protein>
    <submittedName>
        <fullName evidence="4">DUF1336-domain-containing protein</fullName>
    </submittedName>
</protein>
<dbReference type="InParanoid" id="A0A1E7FNN3"/>
<reference evidence="4 5" key="1">
    <citation type="submission" date="2016-09" db="EMBL/GenBank/DDBJ databases">
        <title>Extensive genetic diversity and differential bi-allelic expression allows diatom success in the polar Southern Ocean.</title>
        <authorList>
            <consortium name="DOE Joint Genome Institute"/>
            <person name="Mock T."/>
            <person name="Otillar R.P."/>
            <person name="Strauss J."/>
            <person name="Dupont C."/>
            <person name="Frickenhaus S."/>
            <person name="Maumus F."/>
            <person name="Mcmullan M."/>
            <person name="Sanges R."/>
            <person name="Schmutz J."/>
            <person name="Toseland A."/>
            <person name="Valas R."/>
            <person name="Veluchamy A."/>
            <person name="Ward B.J."/>
            <person name="Allen A."/>
            <person name="Barry K."/>
            <person name="Falciatore A."/>
            <person name="Ferrante M."/>
            <person name="Fortunato A.E."/>
            <person name="Gloeckner G."/>
            <person name="Gruber A."/>
            <person name="Hipkin R."/>
            <person name="Janech M."/>
            <person name="Kroth P."/>
            <person name="Leese F."/>
            <person name="Lindquist E."/>
            <person name="Lyon B.R."/>
            <person name="Martin J."/>
            <person name="Mayer C."/>
            <person name="Parker M."/>
            <person name="Quesneville H."/>
            <person name="Raymond J."/>
            <person name="Uhlig C."/>
            <person name="Valentin K.U."/>
            <person name="Worden A.Z."/>
            <person name="Armbrust E.V."/>
            <person name="Bowler C."/>
            <person name="Green B."/>
            <person name="Moulton V."/>
            <person name="Van Oosterhout C."/>
            <person name="Grigoriev I."/>
        </authorList>
    </citation>
    <scope>NUCLEOTIDE SEQUENCE [LARGE SCALE GENOMIC DNA]</scope>
    <source>
        <strain evidence="4 5">CCMP1102</strain>
    </source>
</reference>
<feature type="domain" description="Protein ENHANCED DISEASE RESISTANCE 2 C-terminal" evidence="3">
    <location>
        <begin position="722"/>
        <end position="935"/>
    </location>
</feature>
<proteinExistence type="predicted"/>
<feature type="compositionally biased region" description="Low complexity" evidence="1">
    <location>
        <begin position="316"/>
        <end position="329"/>
    </location>
</feature>
<dbReference type="InterPro" id="IPR009769">
    <property type="entry name" value="EDR2_C"/>
</dbReference>
<feature type="compositionally biased region" description="Low complexity" evidence="1">
    <location>
        <begin position="1"/>
        <end position="16"/>
    </location>
</feature>
<dbReference type="InterPro" id="IPR045096">
    <property type="entry name" value="EDR2-like"/>
</dbReference>
<feature type="region of interest" description="Disordered" evidence="1">
    <location>
        <begin position="228"/>
        <end position="264"/>
    </location>
</feature>
<keyword evidence="2" id="KW-0812">Transmembrane</keyword>
<dbReference type="PANTHER" id="PTHR12136:SF41">
    <property type="entry name" value="PLECKSTRIN HOMOLOGY (PH) AND LIPID-BINDING START DOMAINS-CONTAINING PROTEIN"/>
    <property type="match status" value="1"/>
</dbReference>
<evidence type="ECO:0000256" key="1">
    <source>
        <dbReference type="SAM" id="MobiDB-lite"/>
    </source>
</evidence>
<dbReference type="AlphaFoldDB" id="A0A1E7FNN3"/>
<evidence type="ECO:0000259" key="3">
    <source>
        <dbReference type="Pfam" id="PF07059"/>
    </source>
</evidence>
<feature type="transmembrane region" description="Helical" evidence="2">
    <location>
        <begin position="556"/>
        <end position="576"/>
    </location>
</feature>
<dbReference type="OrthoDB" id="9970435at2759"/>
<dbReference type="KEGG" id="fcy:FRACYDRAFT_260096"/>
<dbReference type="Pfam" id="PF07059">
    <property type="entry name" value="EDR2_C"/>
    <property type="match status" value="1"/>
</dbReference>
<evidence type="ECO:0000256" key="2">
    <source>
        <dbReference type="SAM" id="Phobius"/>
    </source>
</evidence>
<dbReference type="EMBL" id="KV784355">
    <property type="protein sequence ID" value="OEU19772.1"/>
    <property type="molecule type" value="Genomic_DNA"/>
</dbReference>
<feature type="region of interest" description="Disordered" evidence="1">
    <location>
        <begin position="699"/>
        <end position="725"/>
    </location>
</feature>
<keyword evidence="5" id="KW-1185">Reference proteome</keyword>
<gene>
    <name evidence="4" type="ORF">FRACYDRAFT_260096</name>
</gene>